<evidence type="ECO:0000259" key="2">
    <source>
        <dbReference type="PROSITE" id="PS50858"/>
    </source>
</evidence>
<dbReference type="InterPro" id="IPR005607">
    <property type="entry name" value="BSD_dom"/>
</dbReference>
<dbReference type="PROSITE" id="PS50858">
    <property type="entry name" value="BSD"/>
    <property type="match status" value="1"/>
</dbReference>
<dbReference type="Pfam" id="PF03909">
    <property type="entry name" value="BSD"/>
    <property type="match status" value="1"/>
</dbReference>
<evidence type="ECO:0000313" key="4">
    <source>
        <dbReference type="Proteomes" id="UP001632038"/>
    </source>
</evidence>
<feature type="region of interest" description="Disordered" evidence="1">
    <location>
        <begin position="1"/>
        <end position="47"/>
    </location>
</feature>
<comment type="caution">
    <text evidence="3">The sequence shown here is derived from an EMBL/GenBank/DDBJ whole genome shotgun (WGS) entry which is preliminary data.</text>
</comment>
<dbReference type="Proteomes" id="UP001632038">
    <property type="component" value="Unassembled WGS sequence"/>
</dbReference>
<gene>
    <name evidence="3" type="ORF">CASFOL_029605</name>
</gene>
<evidence type="ECO:0000256" key="1">
    <source>
        <dbReference type="SAM" id="MobiDB-lite"/>
    </source>
</evidence>
<protein>
    <recommendedName>
        <fullName evidence="2">BSD domain-containing protein</fullName>
    </recommendedName>
</protein>
<evidence type="ECO:0000313" key="3">
    <source>
        <dbReference type="EMBL" id="KAL3626056.1"/>
    </source>
</evidence>
<keyword evidence="4" id="KW-1185">Reference proteome</keyword>
<dbReference type="InterPro" id="IPR035925">
    <property type="entry name" value="BSD_dom_sf"/>
</dbReference>
<feature type="compositionally biased region" description="Acidic residues" evidence="1">
    <location>
        <begin position="319"/>
        <end position="335"/>
    </location>
</feature>
<dbReference type="SUPFAM" id="SSF140383">
    <property type="entry name" value="BSD domain-like"/>
    <property type="match status" value="1"/>
</dbReference>
<dbReference type="Gene3D" id="1.10.3970.10">
    <property type="entry name" value="BSD domain"/>
    <property type="match status" value="1"/>
</dbReference>
<dbReference type="PANTHER" id="PTHR16019">
    <property type="entry name" value="SYNAPSE-ASSOCIATED PROTEIN"/>
    <property type="match status" value="1"/>
</dbReference>
<feature type="region of interest" description="Disordered" evidence="1">
    <location>
        <begin position="285"/>
        <end position="337"/>
    </location>
</feature>
<feature type="compositionally biased region" description="Basic and acidic residues" evidence="1">
    <location>
        <begin position="285"/>
        <end position="309"/>
    </location>
</feature>
<reference evidence="4" key="1">
    <citation type="journal article" date="2024" name="IScience">
        <title>Strigolactones Initiate the Formation of Haustorium-like Structures in Castilleja.</title>
        <authorList>
            <person name="Buerger M."/>
            <person name="Peterson D."/>
            <person name="Chory J."/>
        </authorList>
    </citation>
    <scope>NUCLEOTIDE SEQUENCE [LARGE SCALE GENOMIC DNA]</scope>
</reference>
<dbReference type="SMART" id="SM00751">
    <property type="entry name" value="BSD"/>
    <property type="match status" value="1"/>
</dbReference>
<dbReference type="EMBL" id="JAVIJP010000047">
    <property type="protein sequence ID" value="KAL3626056.1"/>
    <property type="molecule type" value="Genomic_DNA"/>
</dbReference>
<proteinExistence type="predicted"/>
<feature type="region of interest" description="Disordered" evidence="1">
    <location>
        <begin position="350"/>
        <end position="381"/>
    </location>
</feature>
<name>A0ABD3C9Q1_9LAMI</name>
<accession>A0ABD3C9Q1</accession>
<feature type="compositionally biased region" description="Basic and acidic residues" evidence="1">
    <location>
        <begin position="31"/>
        <end position="43"/>
    </location>
</feature>
<feature type="compositionally biased region" description="Acidic residues" evidence="1">
    <location>
        <begin position="361"/>
        <end position="381"/>
    </location>
</feature>
<dbReference type="AlphaFoldDB" id="A0ABD3C9Q1"/>
<feature type="domain" description="BSD" evidence="2">
    <location>
        <begin position="178"/>
        <end position="230"/>
    </location>
</feature>
<dbReference type="PANTHER" id="PTHR16019:SF5">
    <property type="entry name" value="BSD DOMAIN-CONTAINING PROTEIN 1"/>
    <property type="match status" value="1"/>
</dbReference>
<dbReference type="InterPro" id="IPR051494">
    <property type="entry name" value="BSD_domain-containing"/>
</dbReference>
<sequence>MNFFKSILVDDPETFRADNTHEPAPNPPIKQSHEDRDLNDVHPDGNSNADAWSFGGLIKTLSTRSESLIETYRKDLEEFGSGLKKETEIIREVASRAVKDLPASIEAGTSAAHGVLKSTAEIISMETEASGGESEPPMTNEGSNPGRFSWFEAQLSLIQSDLSTYCEEPEDLEEYSKWKLGFRLGEKKDEIKDLIGGNGDLEGAYEKVVPSVVDQETFFCRYFYRVDKLKQQDKVRANLVKRTISVDEDDELSWDVDDEGSNNESMNVRERGDWDKETKFDEVDEVKSNDKVDKSESVEKIGSGEKSDVYVKSNNEVKMEEDDLGWDEIEDTGSDDENKILATGHVVRPNRANPIQKLNVEEDDEDLSWDVEDDDDKPVKS</sequence>
<organism evidence="3 4">
    <name type="scientific">Castilleja foliolosa</name>
    <dbReference type="NCBI Taxonomy" id="1961234"/>
    <lineage>
        <taxon>Eukaryota</taxon>
        <taxon>Viridiplantae</taxon>
        <taxon>Streptophyta</taxon>
        <taxon>Embryophyta</taxon>
        <taxon>Tracheophyta</taxon>
        <taxon>Spermatophyta</taxon>
        <taxon>Magnoliopsida</taxon>
        <taxon>eudicotyledons</taxon>
        <taxon>Gunneridae</taxon>
        <taxon>Pentapetalae</taxon>
        <taxon>asterids</taxon>
        <taxon>lamiids</taxon>
        <taxon>Lamiales</taxon>
        <taxon>Orobanchaceae</taxon>
        <taxon>Pedicularideae</taxon>
        <taxon>Castillejinae</taxon>
        <taxon>Castilleja</taxon>
    </lineage>
</organism>